<evidence type="ECO:0000313" key="1">
    <source>
        <dbReference type="EMBL" id="GIY72354.1"/>
    </source>
</evidence>
<dbReference type="EMBL" id="BPLR01014936">
    <property type="protein sequence ID" value="GIY72354.1"/>
    <property type="molecule type" value="Genomic_DNA"/>
</dbReference>
<evidence type="ECO:0000313" key="2">
    <source>
        <dbReference type="Proteomes" id="UP001054945"/>
    </source>
</evidence>
<reference evidence="1 2" key="1">
    <citation type="submission" date="2021-06" db="EMBL/GenBank/DDBJ databases">
        <title>Caerostris extrusa draft genome.</title>
        <authorList>
            <person name="Kono N."/>
            <person name="Arakawa K."/>
        </authorList>
    </citation>
    <scope>NUCLEOTIDE SEQUENCE [LARGE SCALE GENOMIC DNA]</scope>
</reference>
<proteinExistence type="predicted"/>
<sequence length="118" mass="12883">MAAKVRVDDKISRGFVSDLGTAAEPLFLEVKTYSYATPSPLSHNARATANISGRQTRGIECTVPINQFLSKIGELFPTHWRDGKDISPRVNGPADCTTMAARHNKGKSQLNITAMIPR</sequence>
<dbReference type="AlphaFoldDB" id="A0AAV4VQZ2"/>
<accession>A0AAV4VQZ2</accession>
<dbReference type="Proteomes" id="UP001054945">
    <property type="component" value="Unassembled WGS sequence"/>
</dbReference>
<name>A0AAV4VQZ2_CAEEX</name>
<comment type="caution">
    <text evidence="1">The sequence shown here is derived from an EMBL/GenBank/DDBJ whole genome shotgun (WGS) entry which is preliminary data.</text>
</comment>
<organism evidence="1 2">
    <name type="scientific">Caerostris extrusa</name>
    <name type="common">Bark spider</name>
    <name type="synonym">Caerostris bankana</name>
    <dbReference type="NCBI Taxonomy" id="172846"/>
    <lineage>
        <taxon>Eukaryota</taxon>
        <taxon>Metazoa</taxon>
        <taxon>Ecdysozoa</taxon>
        <taxon>Arthropoda</taxon>
        <taxon>Chelicerata</taxon>
        <taxon>Arachnida</taxon>
        <taxon>Araneae</taxon>
        <taxon>Araneomorphae</taxon>
        <taxon>Entelegynae</taxon>
        <taxon>Araneoidea</taxon>
        <taxon>Araneidae</taxon>
        <taxon>Caerostris</taxon>
    </lineage>
</organism>
<protein>
    <submittedName>
        <fullName evidence="1">Uncharacterized protein</fullName>
    </submittedName>
</protein>
<keyword evidence="2" id="KW-1185">Reference proteome</keyword>
<gene>
    <name evidence="1" type="ORF">CEXT_260111</name>
</gene>